<dbReference type="PANTHER" id="PTHR14374">
    <property type="entry name" value="FOIE GRAS"/>
    <property type="match status" value="1"/>
</dbReference>
<accession>A0ABQ8UHV0</accession>
<organism evidence="2 3">
    <name type="scientific">Paratrimastix pyriformis</name>
    <dbReference type="NCBI Taxonomy" id="342808"/>
    <lineage>
        <taxon>Eukaryota</taxon>
        <taxon>Metamonada</taxon>
        <taxon>Preaxostyla</taxon>
        <taxon>Paratrimastigidae</taxon>
        <taxon>Paratrimastix</taxon>
    </lineage>
</organism>
<feature type="compositionally biased region" description="Pro residues" evidence="1">
    <location>
        <begin position="294"/>
        <end position="309"/>
    </location>
</feature>
<feature type="region of interest" description="Disordered" evidence="1">
    <location>
        <begin position="294"/>
        <end position="333"/>
    </location>
</feature>
<comment type="caution">
    <text evidence="2">The sequence shown here is derived from an EMBL/GenBank/DDBJ whole genome shotgun (WGS) entry which is preliminary data.</text>
</comment>
<evidence type="ECO:0000313" key="2">
    <source>
        <dbReference type="EMBL" id="KAJ4458378.1"/>
    </source>
</evidence>
<keyword evidence="3" id="KW-1185">Reference proteome</keyword>
<proteinExistence type="predicted"/>
<protein>
    <submittedName>
        <fullName evidence="2">Uncharacterized protein</fullName>
    </submittedName>
</protein>
<evidence type="ECO:0000256" key="1">
    <source>
        <dbReference type="SAM" id="MobiDB-lite"/>
    </source>
</evidence>
<reference evidence="2" key="1">
    <citation type="journal article" date="2022" name="bioRxiv">
        <title>Genomics of Preaxostyla Flagellates Illuminates Evolutionary Transitions and the Path Towards Mitochondrial Loss.</title>
        <authorList>
            <person name="Novak L.V.F."/>
            <person name="Treitli S.C."/>
            <person name="Pyrih J."/>
            <person name="Halakuc P."/>
            <person name="Pipaliya S.V."/>
            <person name="Vacek V."/>
            <person name="Brzon O."/>
            <person name="Soukal P."/>
            <person name="Eme L."/>
            <person name="Dacks J.B."/>
            <person name="Karnkowska A."/>
            <person name="Elias M."/>
            <person name="Hampl V."/>
        </authorList>
    </citation>
    <scope>NUCLEOTIDE SEQUENCE</scope>
    <source>
        <strain evidence="2">RCP-MX</strain>
    </source>
</reference>
<dbReference type="PANTHER" id="PTHR14374:SF0">
    <property type="entry name" value="TRAFFICKING PROTEIN PARTICLE COMPLEX SUBUNIT 11"/>
    <property type="match status" value="1"/>
</dbReference>
<sequence length="781" mass="80748">MAVVLWNRLPASLTIPHWLHQRNALGGAPSRPSIRVLPTPTHLSVTLHHHPPALVGERYPLELHIRSHGDHCSSVLVHLDIAPGAAAKSPQGAARRGSSASVVQAAIRFTLTSGARLLPASANPLLATLFPPSTPAAPGRRSLSGTPSSAAPLRLTSIAAPASPMVVPTPGMWSTVPQQSLPLALTLPCTLALDVDNDVLTPGVFHPVGFQLECIAPVQAILQARVAYVNIPEGNVAKQTERLWPLAVVRPFVPLFRMHLPHNPAAHLKTREELTGCIVSAVENPATVPMLAKPLPPPPTAAPPPPPVLSPSAPYGKATAARPPLPPPPATPTSAPVAIAPPPATAALGGPIPDQNASSEPLVTPLWNPPATTLVPPPTAIADPRLVRSLVSLSLNTPPSLGQAVRSLMLSPNESARPAGGDDGVMATAAATMTPVESTPESRALEAVLLWGGSHPQPPPARPPPPPPTAALGLLAARPPMAAQPAGSSISVLGAGPPVMDVARGQAFWVWTGMLCTAPSGLKILSAIYCPPSISLPAAPAPVLTPLAESPSPPPPPDPVTAFISPVLALSPVQLGLSQPPQAEPANATAPEAGVSLRPGDWLTMTVMLQPTQCGKGLPLGHITVTYQRPAEAQGTTPSSLKWVASTVSIPLPAANVEQPPLVIQVRLSNDQPVVHEPFTMTVGLHNPTPEPLVVDLTTTGESDVYLLEGITTRDLVLEPHSTVAIHSRVTYMVAGYHTLPKVTAIVSRDLSAGPPPLPAAPTRSLTFTGPPGHCSSCHAS</sequence>
<name>A0ABQ8UHV0_9EUKA</name>
<feature type="compositionally biased region" description="Low complexity" evidence="1">
    <location>
        <begin position="310"/>
        <end position="322"/>
    </location>
</feature>
<gene>
    <name evidence="2" type="ORF">PAPYR_5932</name>
</gene>
<dbReference type="Proteomes" id="UP001141327">
    <property type="component" value="Unassembled WGS sequence"/>
</dbReference>
<evidence type="ECO:0000313" key="3">
    <source>
        <dbReference type="Proteomes" id="UP001141327"/>
    </source>
</evidence>
<dbReference type="EMBL" id="JAPMOS010000030">
    <property type="protein sequence ID" value="KAJ4458378.1"/>
    <property type="molecule type" value="Genomic_DNA"/>
</dbReference>